<dbReference type="PANTHER" id="PTHR43292:SF3">
    <property type="entry name" value="ACYL-COA DEHYDROGENASE FADE29"/>
    <property type="match status" value="1"/>
</dbReference>
<feature type="domain" description="Acyl-CoA dehydrogenase/oxidase C-terminal" evidence="6">
    <location>
        <begin position="614"/>
        <end position="756"/>
    </location>
</feature>
<keyword evidence="5" id="KW-0560">Oxidoreductase</keyword>
<organism evidence="9 10">
    <name type="scientific">Frankia torreyi</name>
    <dbReference type="NCBI Taxonomy" id="1856"/>
    <lineage>
        <taxon>Bacteria</taxon>
        <taxon>Bacillati</taxon>
        <taxon>Actinomycetota</taxon>
        <taxon>Actinomycetes</taxon>
        <taxon>Frankiales</taxon>
        <taxon>Frankiaceae</taxon>
        <taxon>Frankia</taxon>
    </lineage>
</organism>
<feature type="domain" description="Acyl-CoA dehydrogenase/oxidase N-terminal" evidence="8">
    <location>
        <begin position="10"/>
        <end position="100"/>
    </location>
</feature>
<dbReference type="AlphaFoldDB" id="A0A0D8BBZ2"/>
<dbReference type="GO" id="GO:0050660">
    <property type="term" value="F:flavin adenine dinucleotide binding"/>
    <property type="evidence" value="ECO:0007669"/>
    <property type="project" value="InterPro"/>
</dbReference>
<evidence type="ECO:0000259" key="7">
    <source>
        <dbReference type="Pfam" id="PF02770"/>
    </source>
</evidence>
<dbReference type="SUPFAM" id="SSF47203">
    <property type="entry name" value="Acyl-CoA dehydrogenase C-terminal domain-like"/>
    <property type="match status" value="2"/>
</dbReference>
<dbReference type="Pfam" id="PF00441">
    <property type="entry name" value="Acyl-CoA_dh_1"/>
    <property type="match status" value="2"/>
</dbReference>
<comment type="similarity">
    <text evidence="2">Belongs to the acyl-CoA dehydrogenase family.</text>
</comment>
<dbReference type="Gene3D" id="1.10.540.10">
    <property type="entry name" value="Acyl-CoA dehydrogenase/oxidase, N-terminal domain"/>
    <property type="match status" value="2"/>
</dbReference>
<dbReference type="RefSeq" id="WP_044887283.1">
    <property type="nucleotide sequence ID" value="NZ_JYFN01000048.1"/>
</dbReference>
<dbReference type="PATRIC" id="fig|1502723.3.peg.4745"/>
<dbReference type="GO" id="GO:0016627">
    <property type="term" value="F:oxidoreductase activity, acting on the CH-CH group of donors"/>
    <property type="evidence" value="ECO:0007669"/>
    <property type="project" value="InterPro"/>
</dbReference>
<dbReference type="Proteomes" id="UP000032545">
    <property type="component" value="Unassembled WGS sequence"/>
</dbReference>
<name>A0A0D8BBZ2_9ACTN</name>
<comment type="caution">
    <text evidence="9">The sequence shown here is derived from an EMBL/GenBank/DDBJ whole genome shotgun (WGS) entry which is preliminary data.</text>
</comment>
<accession>A0A0D8BBZ2</accession>
<dbReference type="InterPro" id="IPR009075">
    <property type="entry name" value="AcylCo_DH/oxidase_C"/>
</dbReference>
<evidence type="ECO:0000313" key="10">
    <source>
        <dbReference type="Proteomes" id="UP000032545"/>
    </source>
</evidence>
<feature type="domain" description="Acyl-CoA dehydrogenase/oxidase C-terminal" evidence="6">
    <location>
        <begin position="239"/>
        <end position="367"/>
    </location>
</feature>
<keyword evidence="4" id="KW-0274">FAD</keyword>
<evidence type="ECO:0000256" key="2">
    <source>
        <dbReference type="ARBA" id="ARBA00009347"/>
    </source>
</evidence>
<comment type="cofactor">
    <cofactor evidence="1">
        <name>FAD</name>
        <dbReference type="ChEBI" id="CHEBI:57692"/>
    </cofactor>
</comment>
<dbReference type="InterPro" id="IPR037069">
    <property type="entry name" value="AcylCoA_DH/ox_N_sf"/>
</dbReference>
<dbReference type="PANTHER" id="PTHR43292">
    <property type="entry name" value="ACYL-COA DEHYDROGENASE"/>
    <property type="match status" value="1"/>
</dbReference>
<dbReference type="SUPFAM" id="SSF56645">
    <property type="entry name" value="Acyl-CoA dehydrogenase NM domain-like"/>
    <property type="match status" value="2"/>
</dbReference>
<protein>
    <submittedName>
        <fullName evidence="9">Acyl-CoA dehydrogenase</fullName>
    </submittedName>
</protein>
<dbReference type="GO" id="GO:0005886">
    <property type="term" value="C:plasma membrane"/>
    <property type="evidence" value="ECO:0007669"/>
    <property type="project" value="TreeGrafter"/>
</dbReference>
<dbReference type="Pfam" id="PF02771">
    <property type="entry name" value="Acyl-CoA_dh_N"/>
    <property type="match status" value="2"/>
</dbReference>
<dbReference type="InterPro" id="IPR009100">
    <property type="entry name" value="AcylCoA_DH/oxidase_NM_dom_sf"/>
</dbReference>
<dbReference type="InterPro" id="IPR006091">
    <property type="entry name" value="Acyl-CoA_Oxase/DH_mid-dom"/>
</dbReference>
<dbReference type="OrthoDB" id="9770681at2"/>
<reference evidence="9 10" key="2">
    <citation type="journal article" date="2016" name="Genome Announc.">
        <title>Permanent Draft Genome Sequences for Two Variants of Frankia sp. Strain CpI1, the First Frankia Strain Isolated from Root Nodules of Comptonia peregrina.</title>
        <authorList>
            <person name="Oshone R."/>
            <person name="Hurst S.G.IV."/>
            <person name="Abebe-Akele F."/>
            <person name="Simpson S."/>
            <person name="Morris K."/>
            <person name="Thomas W.K."/>
            <person name="Tisa L.S."/>
        </authorList>
    </citation>
    <scope>NUCLEOTIDE SEQUENCE [LARGE SCALE GENOMIC DNA]</scope>
    <source>
        <strain evidence="10">CpI1-S</strain>
    </source>
</reference>
<dbReference type="InterPro" id="IPR052161">
    <property type="entry name" value="Mycobact_Acyl-CoA_DH"/>
</dbReference>
<evidence type="ECO:0000256" key="5">
    <source>
        <dbReference type="ARBA" id="ARBA00023002"/>
    </source>
</evidence>
<keyword evidence="3" id="KW-0285">Flavoprotein</keyword>
<reference evidence="10" key="1">
    <citation type="submission" date="2015-02" db="EMBL/GenBank/DDBJ databases">
        <title>Draft Genome of Frankia sp. CpI1-S.</title>
        <authorList>
            <person name="Oshone R.T."/>
            <person name="Ngom M."/>
            <person name="Ghodhbane-Gtari F."/>
            <person name="Gtari M."/>
            <person name="Morris K."/>
            <person name="Thomas K."/>
            <person name="Sen A."/>
            <person name="Tisa L.S."/>
        </authorList>
    </citation>
    <scope>NUCLEOTIDE SEQUENCE [LARGE SCALE GENOMIC DNA]</scope>
    <source>
        <strain evidence="10">CpI1-S</strain>
    </source>
</reference>
<feature type="domain" description="Acyl-CoA oxidase/dehydrogenase middle" evidence="7">
    <location>
        <begin position="503"/>
        <end position="597"/>
    </location>
</feature>
<dbReference type="InterPro" id="IPR013786">
    <property type="entry name" value="AcylCoA_DH/ox_N"/>
</dbReference>
<dbReference type="InterPro" id="IPR036250">
    <property type="entry name" value="AcylCo_DH-like_C"/>
</dbReference>
<dbReference type="Pfam" id="PF02770">
    <property type="entry name" value="Acyl-CoA_dh_M"/>
    <property type="match status" value="1"/>
</dbReference>
<evidence type="ECO:0000256" key="3">
    <source>
        <dbReference type="ARBA" id="ARBA00022630"/>
    </source>
</evidence>
<dbReference type="InterPro" id="IPR046373">
    <property type="entry name" value="Acyl-CoA_Oxase/DH_mid-dom_sf"/>
</dbReference>
<evidence type="ECO:0000256" key="4">
    <source>
        <dbReference type="ARBA" id="ARBA00022827"/>
    </source>
</evidence>
<dbReference type="Gene3D" id="2.40.110.10">
    <property type="entry name" value="Butyryl-CoA Dehydrogenase, subunit A, domain 2"/>
    <property type="match status" value="1"/>
</dbReference>
<sequence length="760" mass="78237">MIDQVGVADTEDQAALTEAVAGQLARHWPADERHKQIADPAQVSELPVWAALAEVGLAGLPLAEEQGGAGGRWADLAVALEAVGAVLAPVPSIGAAAALGTLQALPGAAASALLAAVAEGTAATLAWTAHEDLWGAPGSVRAAAASPAPSDGAPVALTGEVSAVLSPEAAHVLVLAEASGGPLLVAVDAGAAGFDLTRVAGVDPTRPLGTLTLHDTPGTVLATGAEALAAVRRGQATAALALAAELTGLAGHCLTGAVAYAADRHQFGRPIGSFQAIKHRCAEMLAEVEQARAATRHLAARLDAAADPAELDDALALALLAAGRAAHVVSNEYLQVLGGIGFTWEHEVHLYLRRAAATAPLLGGAAAHRARLDPTRRGAGARPALSVPDSGPAAELAGHVAALLPAWRERWGDEVSFPARMAWQQALHSVGWVAPQWPVEYGGRGLGIVDQVACDRVMATHRAPQPLGGVLGLNNVAPTLMRYGTPAQKAHLPAIQAGTEIWCQGFSEPGSGSDLASLRTRAELVGDGDDAEFVITGQKVWTSEGMEATHCLLLARTDPDAAPHRGISALLVPLDLPGITRRPITMITGESGFAEVFYDSVRVPRSALLGPLHAGWTVTMTTLGFERAGVIELAAGLEQSVDDLVTALSGHGLDEQTRLELTDRLVEARLVGLLGSRALGRIAEGGAPGAEHSVIKLLWSRATQHQGETHLAALGLAGIADSTGHRAQREYLLSRSATIAGGTTEIMRNILAERVLGMPR</sequence>
<gene>
    <name evidence="9" type="ORF">FF36_04773</name>
</gene>
<proteinExistence type="inferred from homology"/>
<feature type="domain" description="Acyl-CoA dehydrogenase/oxidase N-terminal" evidence="8">
    <location>
        <begin position="405"/>
        <end position="496"/>
    </location>
</feature>
<evidence type="ECO:0000259" key="6">
    <source>
        <dbReference type="Pfam" id="PF00441"/>
    </source>
</evidence>
<keyword evidence="10" id="KW-1185">Reference proteome</keyword>
<evidence type="ECO:0000256" key="1">
    <source>
        <dbReference type="ARBA" id="ARBA00001974"/>
    </source>
</evidence>
<evidence type="ECO:0000259" key="8">
    <source>
        <dbReference type="Pfam" id="PF02771"/>
    </source>
</evidence>
<dbReference type="Gene3D" id="1.20.140.10">
    <property type="entry name" value="Butyryl-CoA Dehydrogenase, subunit A, domain 3"/>
    <property type="match status" value="2"/>
</dbReference>
<evidence type="ECO:0000313" key="9">
    <source>
        <dbReference type="EMBL" id="KJE20902.1"/>
    </source>
</evidence>
<dbReference type="EMBL" id="JYFN01000048">
    <property type="protein sequence ID" value="KJE20902.1"/>
    <property type="molecule type" value="Genomic_DNA"/>
</dbReference>